<dbReference type="Pfam" id="PF00072">
    <property type="entry name" value="Response_reg"/>
    <property type="match status" value="1"/>
</dbReference>
<dbReference type="Gene3D" id="3.30.565.10">
    <property type="entry name" value="Histidine kinase-like ATPase, C-terminal domain"/>
    <property type="match status" value="1"/>
</dbReference>
<comment type="caution">
    <text evidence="11">The sequence shown here is derived from an EMBL/GenBank/DDBJ whole genome shotgun (WGS) entry which is preliminary data.</text>
</comment>
<evidence type="ECO:0000256" key="8">
    <source>
        <dbReference type="SAM" id="Phobius"/>
    </source>
</evidence>
<organism evidence="11 12">
    <name type="scientific">Novosphingobium endophyticum</name>
    <dbReference type="NCBI Taxonomy" id="1955250"/>
    <lineage>
        <taxon>Bacteria</taxon>
        <taxon>Pseudomonadati</taxon>
        <taxon>Pseudomonadota</taxon>
        <taxon>Alphaproteobacteria</taxon>
        <taxon>Sphingomonadales</taxon>
        <taxon>Sphingomonadaceae</taxon>
        <taxon>Novosphingobium</taxon>
    </lineage>
</organism>
<evidence type="ECO:0000259" key="10">
    <source>
        <dbReference type="PROSITE" id="PS50110"/>
    </source>
</evidence>
<comment type="caution">
    <text evidence="7">Lacks conserved residue(s) required for the propagation of feature annotation.</text>
</comment>
<dbReference type="Proteomes" id="UP000608154">
    <property type="component" value="Unassembled WGS sequence"/>
</dbReference>
<evidence type="ECO:0000313" key="11">
    <source>
        <dbReference type="EMBL" id="GGC14439.1"/>
    </source>
</evidence>
<evidence type="ECO:0000256" key="7">
    <source>
        <dbReference type="PROSITE-ProRule" id="PRU00169"/>
    </source>
</evidence>
<dbReference type="AlphaFoldDB" id="A0A916X752"/>
<sequence length="723" mass="77674">MRRGETERLISPQNLKVEIAAFILILITFVAIPFQDRFTGDSLVITRNSSSRIPYSYASDDEHGKSTVANHNNDPMDWECHIRSDGPGAACGFGYVLDQKGLDFSHFDTIVLDFDYDPKGTKGDLAFSLSDMVDTGKGDPASVPNSIAIAAIPGHNVVRIKTKDLGIDQWWLSSHPEMQGRHQSDFRHVNSVQFHVSESSPSADIRFKINAIEFKGRYISATNWYMMLTGFWVFAIGALLVYRLRSSRREFEARKLRLAEENRVIAEARAAAEAASAAKSQFLANMSHELRTPLNAIIGYAQLIASDSDSEGDRASAVTILESGRHLLEVIGDILDIAKIEAGKLEVAPSCLDLPQFLQSVARIMRLRAEAKGLTLDLNLAPDLPRHIEADGKRLRQILFNLLGNAIKFTEQGTVGMTADITGSGAGRHLRFVVSDTGAGIPEDKLDAIFEPFEQVGTAIDRSGGTGLGLSITRRIVSTLGGSIGASSVIGEGSHFTVEVPLIEVTPGIADDPVLEALSGARVLVAMPAEAVRDRVRRVLEAYGAEVESAADGIETISTAARTRPLAVVATCDMPLLSGAALVARLREGRDGASDPQIVMLAGNISSETRASLVVTGAAQVLSMATGGADIAKAVAQTLANKPACAEADAPLILPPRNRIEQLLDLAREGNLRAISRSIPDLMALGPQYRPFGDRVASLAASYQSKTLLQMLEASAEEAGAYP</sequence>
<feature type="transmembrane region" description="Helical" evidence="8">
    <location>
        <begin position="15"/>
        <end position="34"/>
    </location>
</feature>
<reference evidence="11" key="2">
    <citation type="submission" date="2020-09" db="EMBL/GenBank/DDBJ databases">
        <authorList>
            <person name="Sun Q."/>
            <person name="Zhou Y."/>
        </authorList>
    </citation>
    <scope>NUCLEOTIDE SEQUENCE</scope>
    <source>
        <strain evidence="11">CGMCC 1.15095</strain>
    </source>
</reference>
<evidence type="ECO:0000256" key="3">
    <source>
        <dbReference type="ARBA" id="ARBA00022553"/>
    </source>
</evidence>
<accession>A0A916X752</accession>
<evidence type="ECO:0000256" key="2">
    <source>
        <dbReference type="ARBA" id="ARBA00012438"/>
    </source>
</evidence>
<reference evidence="11" key="1">
    <citation type="journal article" date="2014" name="Int. J. Syst. Evol. Microbiol.">
        <title>Complete genome sequence of Corynebacterium casei LMG S-19264T (=DSM 44701T), isolated from a smear-ripened cheese.</title>
        <authorList>
            <consortium name="US DOE Joint Genome Institute (JGI-PGF)"/>
            <person name="Walter F."/>
            <person name="Albersmeier A."/>
            <person name="Kalinowski J."/>
            <person name="Ruckert C."/>
        </authorList>
    </citation>
    <scope>NUCLEOTIDE SEQUENCE</scope>
    <source>
        <strain evidence="11">CGMCC 1.15095</strain>
    </source>
</reference>
<evidence type="ECO:0000256" key="4">
    <source>
        <dbReference type="ARBA" id="ARBA00022679"/>
    </source>
</evidence>
<protein>
    <recommendedName>
        <fullName evidence="2">histidine kinase</fullName>
        <ecNumber evidence="2">2.7.13.3</ecNumber>
    </recommendedName>
</protein>
<name>A0A916X752_9SPHN</name>
<evidence type="ECO:0000256" key="1">
    <source>
        <dbReference type="ARBA" id="ARBA00000085"/>
    </source>
</evidence>
<evidence type="ECO:0000256" key="6">
    <source>
        <dbReference type="ARBA" id="ARBA00023012"/>
    </source>
</evidence>
<feature type="domain" description="Histidine kinase" evidence="9">
    <location>
        <begin position="285"/>
        <end position="504"/>
    </location>
</feature>
<dbReference type="CDD" id="cd00082">
    <property type="entry name" value="HisKA"/>
    <property type="match status" value="1"/>
</dbReference>
<dbReference type="Gene3D" id="1.10.287.130">
    <property type="match status" value="1"/>
</dbReference>
<keyword evidence="12" id="KW-1185">Reference proteome</keyword>
<dbReference type="InterPro" id="IPR001789">
    <property type="entry name" value="Sig_transdc_resp-reg_receiver"/>
</dbReference>
<keyword evidence="8" id="KW-1133">Transmembrane helix</keyword>
<dbReference type="GO" id="GO:0009927">
    <property type="term" value="F:histidine phosphotransfer kinase activity"/>
    <property type="evidence" value="ECO:0007669"/>
    <property type="project" value="TreeGrafter"/>
</dbReference>
<keyword evidence="6" id="KW-0902">Two-component regulatory system</keyword>
<dbReference type="InterPro" id="IPR003661">
    <property type="entry name" value="HisK_dim/P_dom"/>
</dbReference>
<dbReference type="GO" id="GO:0000155">
    <property type="term" value="F:phosphorelay sensor kinase activity"/>
    <property type="evidence" value="ECO:0007669"/>
    <property type="project" value="InterPro"/>
</dbReference>
<dbReference type="InterPro" id="IPR036890">
    <property type="entry name" value="HATPase_C_sf"/>
</dbReference>
<dbReference type="SUPFAM" id="SSF55874">
    <property type="entry name" value="ATPase domain of HSP90 chaperone/DNA topoisomerase II/histidine kinase"/>
    <property type="match status" value="1"/>
</dbReference>
<dbReference type="InterPro" id="IPR036097">
    <property type="entry name" value="HisK_dim/P_sf"/>
</dbReference>
<dbReference type="EC" id="2.7.13.3" evidence="2"/>
<keyword evidence="5" id="KW-0418">Kinase</keyword>
<dbReference type="Pfam" id="PF02518">
    <property type="entry name" value="HATPase_c"/>
    <property type="match status" value="1"/>
</dbReference>
<feature type="transmembrane region" description="Helical" evidence="8">
    <location>
        <begin position="224"/>
        <end position="244"/>
    </location>
</feature>
<evidence type="ECO:0000256" key="5">
    <source>
        <dbReference type="ARBA" id="ARBA00022777"/>
    </source>
</evidence>
<dbReference type="EMBL" id="BMHK01000043">
    <property type="protein sequence ID" value="GGC14439.1"/>
    <property type="molecule type" value="Genomic_DNA"/>
</dbReference>
<dbReference type="SUPFAM" id="SSF47384">
    <property type="entry name" value="Homodimeric domain of signal transducing histidine kinase"/>
    <property type="match status" value="1"/>
</dbReference>
<feature type="domain" description="Response regulatory" evidence="10">
    <location>
        <begin position="522"/>
        <end position="639"/>
    </location>
</feature>
<dbReference type="GO" id="GO:0005886">
    <property type="term" value="C:plasma membrane"/>
    <property type="evidence" value="ECO:0007669"/>
    <property type="project" value="TreeGrafter"/>
</dbReference>
<keyword evidence="4" id="KW-0808">Transferase</keyword>
<dbReference type="SUPFAM" id="SSF52172">
    <property type="entry name" value="CheY-like"/>
    <property type="match status" value="1"/>
</dbReference>
<keyword evidence="8" id="KW-0472">Membrane</keyword>
<dbReference type="PROSITE" id="PS50110">
    <property type="entry name" value="RESPONSE_REGULATORY"/>
    <property type="match status" value="1"/>
</dbReference>
<dbReference type="SMART" id="SM00387">
    <property type="entry name" value="HATPase_c"/>
    <property type="match status" value="1"/>
</dbReference>
<dbReference type="InterPro" id="IPR003594">
    <property type="entry name" value="HATPase_dom"/>
</dbReference>
<dbReference type="Pfam" id="PF00512">
    <property type="entry name" value="HisKA"/>
    <property type="match status" value="1"/>
</dbReference>
<dbReference type="PANTHER" id="PTHR43047">
    <property type="entry name" value="TWO-COMPONENT HISTIDINE PROTEIN KINASE"/>
    <property type="match status" value="1"/>
</dbReference>
<dbReference type="FunFam" id="3.30.565.10:FF:000010">
    <property type="entry name" value="Sensor histidine kinase RcsC"/>
    <property type="match status" value="1"/>
</dbReference>
<dbReference type="Gene3D" id="3.40.50.2300">
    <property type="match status" value="1"/>
</dbReference>
<dbReference type="InterPro" id="IPR004358">
    <property type="entry name" value="Sig_transdc_His_kin-like_C"/>
</dbReference>
<evidence type="ECO:0000259" key="9">
    <source>
        <dbReference type="PROSITE" id="PS50109"/>
    </source>
</evidence>
<dbReference type="InterPro" id="IPR005467">
    <property type="entry name" value="His_kinase_dom"/>
</dbReference>
<comment type="catalytic activity">
    <reaction evidence="1">
        <text>ATP + protein L-histidine = ADP + protein N-phospho-L-histidine.</text>
        <dbReference type="EC" id="2.7.13.3"/>
    </reaction>
</comment>
<dbReference type="CDD" id="cd16922">
    <property type="entry name" value="HATPase_EvgS-ArcB-TorS-like"/>
    <property type="match status" value="1"/>
</dbReference>
<evidence type="ECO:0000313" key="12">
    <source>
        <dbReference type="Proteomes" id="UP000608154"/>
    </source>
</evidence>
<gene>
    <name evidence="11" type="ORF">GCM10011494_36580</name>
</gene>
<keyword evidence="8" id="KW-0812">Transmembrane</keyword>
<keyword evidence="3" id="KW-0597">Phosphoprotein</keyword>
<proteinExistence type="predicted"/>
<dbReference type="SMART" id="SM00388">
    <property type="entry name" value="HisKA"/>
    <property type="match status" value="1"/>
</dbReference>
<dbReference type="PRINTS" id="PR00344">
    <property type="entry name" value="BCTRLSENSOR"/>
</dbReference>
<dbReference type="InterPro" id="IPR011006">
    <property type="entry name" value="CheY-like_superfamily"/>
</dbReference>
<dbReference type="PANTHER" id="PTHR43047:SF72">
    <property type="entry name" value="OSMOSENSING HISTIDINE PROTEIN KINASE SLN1"/>
    <property type="match status" value="1"/>
</dbReference>
<dbReference type="PROSITE" id="PS50109">
    <property type="entry name" value="HIS_KIN"/>
    <property type="match status" value="1"/>
</dbReference>